<dbReference type="OrthoDB" id="9815592at2"/>
<organism evidence="2 3">
    <name type="scientific">Aquibium carbonis</name>
    <dbReference type="NCBI Taxonomy" id="2495581"/>
    <lineage>
        <taxon>Bacteria</taxon>
        <taxon>Pseudomonadati</taxon>
        <taxon>Pseudomonadota</taxon>
        <taxon>Alphaproteobacteria</taxon>
        <taxon>Hyphomicrobiales</taxon>
        <taxon>Phyllobacteriaceae</taxon>
        <taxon>Aquibium</taxon>
    </lineage>
</organism>
<evidence type="ECO:0000256" key="1">
    <source>
        <dbReference type="ARBA" id="ARBA00007274"/>
    </source>
</evidence>
<dbReference type="CDD" id="cd04647">
    <property type="entry name" value="LbH_MAT_like"/>
    <property type="match status" value="1"/>
</dbReference>
<dbReference type="Proteomes" id="UP000278398">
    <property type="component" value="Unassembled WGS sequence"/>
</dbReference>
<keyword evidence="2" id="KW-0808">Transferase</keyword>
<name>A0A3R9XXW9_9HYPH</name>
<dbReference type="RefSeq" id="WP_126702712.1">
    <property type="nucleotide sequence ID" value="NZ_RWKW01000178.1"/>
</dbReference>
<sequence length="110" mass="11591">MMVRDRRPRAQKLGAIRIGDDVFVGENAVLLPGTEIGAGCIVGPGAVVRGTVPENTLVFGNPAQEVGRASLYLERLLSSADTLDTFGLPMAERRALSLARFGLPGESGRA</sequence>
<accession>A0A3R9XXW9</accession>
<dbReference type="InterPro" id="IPR001451">
    <property type="entry name" value="Hexapep"/>
</dbReference>
<proteinExistence type="inferred from homology"/>
<dbReference type="SUPFAM" id="SSF51161">
    <property type="entry name" value="Trimeric LpxA-like enzymes"/>
    <property type="match status" value="1"/>
</dbReference>
<dbReference type="InterPro" id="IPR050179">
    <property type="entry name" value="Trans_hexapeptide_repeat"/>
</dbReference>
<evidence type="ECO:0000313" key="3">
    <source>
        <dbReference type="Proteomes" id="UP000278398"/>
    </source>
</evidence>
<dbReference type="PANTHER" id="PTHR43300">
    <property type="entry name" value="ACETYLTRANSFERASE"/>
    <property type="match status" value="1"/>
</dbReference>
<comment type="caution">
    <text evidence="2">The sequence shown here is derived from an EMBL/GenBank/DDBJ whole genome shotgun (WGS) entry which is preliminary data.</text>
</comment>
<protein>
    <submittedName>
        <fullName evidence="2">Acyltransferase</fullName>
    </submittedName>
</protein>
<dbReference type="GO" id="GO:0016746">
    <property type="term" value="F:acyltransferase activity"/>
    <property type="evidence" value="ECO:0007669"/>
    <property type="project" value="UniProtKB-KW"/>
</dbReference>
<dbReference type="Gene3D" id="2.160.10.10">
    <property type="entry name" value="Hexapeptide repeat proteins"/>
    <property type="match status" value="1"/>
</dbReference>
<dbReference type="InterPro" id="IPR011004">
    <property type="entry name" value="Trimer_LpxA-like_sf"/>
</dbReference>
<dbReference type="EMBL" id="RWKW01000178">
    <property type="protein sequence ID" value="RST78549.1"/>
    <property type="molecule type" value="Genomic_DNA"/>
</dbReference>
<dbReference type="Pfam" id="PF00132">
    <property type="entry name" value="Hexapep"/>
    <property type="match status" value="1"/>
</dbReference>
<keyword evidence="2" id="KW-0012">Acyltransferase</keyword>
<dbReference type="AlphaFoldDB" id="A0A3R9XXW9"/>
<evidence type="ECO:0000313" key="2">
    <source>
        <dbReference type="EMBL" id="RST78549.1"/>
    </source>
</evidence>
<keyword evidence="3" id="KW-1185">Reference proteome</keyword>
<comment type="similarity">
    <text evidence="1">Belongs to the transferase hexapeptide repeat family.</text>
</comment>
<gene>
    <name evidence="2" type="ORF">EJC49_25440</name>
</gene>
<dbReference type="PANTHER" id="PTHR43300:SF11">
    <property type="entry name" value="ACETYLTRANSFERASE RV3034C-RELATED"/>
    <property type="match status" value="1"/>
</dbReference>
<reference evidence="2 3" key="1">
    <citation type="submission" date="2018-12" db="EMBL/GenBank/DDBJ databases">
        <title>Mesorhizobium carbonis sp. nov., isolated from coal mine water.</title>
        <authorList>
            <person name="Xin W."/>
            <person name="Xu Z."/>
            <person name="Xiang F."/>
            <person name="Zhang J."/>
            <person name="Xi L."/>
            <person name="Liu J."/>
        </authorList>
    </citation>
    <scope>NUCLEOTIDE SEQUENCE [LARGE SCALE GENOMIC DNA]</scope>
    <source>
        <strain evidence="2 3">B2.3</strain>
    </source>
</reference>